<dbReference type="EMBL" id="PQWO01000002">
    <property type="protein sequence ID" value="PZD74490.1"/>
    <property type="molecule type" value="Genomic_DNA"/>
</dbReference>
<comment type="caution">
    <text evidence="2">The sequence shown here is derived from an EMBL/GenBank/DDBJ whole genome shotgun (WGS) entry which is preliminary data.</text>
</comment>
<dbReference type="OrthoDB" id="502907at2"/>
<evidence type="ECO:0000256" key="1">
    <source>
        <dbReference type="SAM" id="MobiDB-lite"/>
    </source>
</evidence>
<dbReference type="InterPro" id="IPR021801">
    <property type="entry name" value="DUF3370"/>
</dbReference>
<gene>
    <name evidence="2" type="ORF">C1752_01088</name>
</gene>
<name>A0A2W1JMA2_9CYAN</name>
<sequence>MLPLLTSFVLAQQSIPAPPPEKSPVPETQLLSHPLTSDLDIANGPPLLAEPQNKAAIAAAVDNSDSQPPVKNRKERPLTTTTVADATGPESQTTQGKNQSAVAPPQRLPTTLRELVYPQEVRPLPGSLDAVPVFNSNSPEVIRKSGILLSTFPPQGKRHPKAHLNFPFQGRFDIFSHHIVKTDRPRKTPTFYKGIVLYNPSQSKTITINVMQAASYLGTPDAPYINLPPIAPNNVGRLFSGPGGRTADQVLRGQRQTHWPSRIYLKPRQSKMLANLPVPVPVRTTANNDPVWPSRVQPPVNLTTTSLTTLPPNTPPPDFPSSNTRSTLARLYASGPVYVASLAMKAPARPNGGEGIPSKQDWESLLLKGELLEPRDIKPSPLSSQAPKFFYGRVAGVSRGSKWRSQLTDSAESQQLTVPEPGSGFSYGLSLLNRGTFGTAQIQSAPMLVRYPDTAYLAHGNYGVHYDLSLPLYNPSSEPRTVTVLLQTPLKDNQAEKGLRFLRSPSPNVFFRGTVRVSYNDDNNTPTRQYFHVVQTAGHLGDALVTLTLKPKEQRLVNVDLVYPPDATPPQVLTVKASKTPATFRSTRRP</sequence>
<organism evidence="2 3">
    <name type="scientific">Acaryochloris thomasi RCC1774</name>
    <dbReference type="NCBI Taxonomy" id="1764569"/>
    <lineage>
        <taxon>Bacteria</taxon>
        <taxon>Bacillati</taxon>
        <taxon>Cyanobacteriota</taxon>
        <taxon>Cyanophyceae</taxon>
        <taxon>Acaryochloridales</taxon>
        <taxon>Acaryochloridaceae</taxon>
        <taxon>Acaryochloris</taxon>
        <taxon>Acaryochloris thomasi</taxon>
    </lineage>
</organism>
<dbReference type="Proteomes" id="UP000248857">
    <property type="component" value="Unassembled WGS sequence"/>
</dbReference>
<protein>
    <recommendedName>
        <fullName evidence="4">DUF3370 domain-containing protein</fullName>
    </recommendedName>
</protein>
<keyword evidence="3" id="KW-1185">Reference proteome</keyword>
<evidence type="ECO:0008006" key="4">
    <source>
        <dbReference type="Google" id="ProtNLM"/>
    </source>
</evidence>
<feature type="region of interest" description="Disordered" evidence="1">
    <location>
        <begin position="60"/>
        <end position="109"/>
    </location>
</feature>
<reference evidence="2 3" key="1">
    <citation type="journal article" date="2018" name="Sci. Rep.">
        <title>A novel species of the marine cyanobacterium Acaryochloris with a unique pigment content and lifestyle.</title>
        <authorList>
            <person name="Partensky F."/>
            <person name="Six C."/>
            <person name="Ratin M."/>
            <person name="Garczarek L."/>
            <person name="Vaulot D."/>
            <person name="Probert I."/>
            <person name="Calteau A."/>
            <person name="Gourvil P."/>
            <person name="Marie D."/>
            <person name="Grebert T."/>
            <person name="Bouchier C."/>
            <person name="Le Panse S."/>
            <person name="Gachenot M."/>
            <person name="Rodriguez F."/>
            <person name="Garrido J.L."/>
        </authorList>
    </citation>
    <scope>NUCLEOTIDE SEQUENCE [LARGE SCALE GENOMIC DNA]</scope>
    <source>
        <strain evidence="2 3">RCC1774</strain>
    </source>
</reference>
<evidence type="ECO:0000313" key="3">
    <source>
        <dbReference type="Proteomes" id="UP000248857"/>
    </source>
</evidence>
<proteinExistence type="predicted"/>
<feature type="region of interest" description="Disordered" evidence="1">
    <location>
        <begin position="289"/>
        <end position="325"/>
    </location>
</feature>
<dbReference type="Pfam" id="PF11850">
    <property type="entry name" value="DUF3370"/>
    <property type="match status" value="1"/>
</dbReference>
<dbReference type="AlphaFoldDB" id="A0A2W1JMA2"/>
<evidence type="ECO:0000313" key="2">
    <source>
        <dbReference type="EMBL" id="PZD74490.1"/>
    </source>
</evidence>
<dbReference type="RefSeq" id="WP_110985026.1">
    <property type="nucleotide sequence ID" value="NZ_CAWNWM010000002.1"/>
</dbReference>
<feature type="compositionally biased region" description="Polar residues" evidence="1">
    <location>
        <begin position="78"/>
        <end position="101"/>
    </location>
</feature>
<feature type="compositionally biased region" description="Low complexity" evidence="1">
    <location>
        <begin position="298"/>
        <end position="311"/>
    </location>
</feature>
<accession>A0A2W1JMA2</accession>